<proteinExistence type="inferred from homology"/>
<evidence type="ECO:0000256" key="2">
    <source>
        <dbReference type="ARBA" id="ARBA00023136"/>
    </source>
</evidence>
<keyword evidence="4" id="KW-0812">Transmembrane</keyword>
<feature type="transmembrane region" description="Helical" evidence="4">
    <location>
        <begin position="541"/>
        <end position="563"/>
    </location>
</feature>
<reference evidence="5 6" key="1">
    <citation type="submission" date="2017-07" db="EMBL/GenBank/DDBJ databases">
        <title>Genome sequencing and assembly of Paenibacillus rigui.</title>
        <authorList>
            <person name="Mayilraj S."/>
        </authorList>
    </citation>
    <scope>NUCLEOTIDE SEQUENCE [LARGE SCALE GENOMIC DNA]</scope>
    <source>
        <strain evidence="5 6">JCM 16352</strain>
    </source>
</reference>
<keyword evidence="4" id="KW-1133">Transmembrane helix</keyword>
<evidence type="ECO:0000256" key="1">
    <source>
        <dbReference type="ARBA" id="ARBA00005278"/>
    </source>
</evidence>
<evidence type="ECO:0000313" key="6">
    <source>
        <dbReference type="Proteomes" id="UP000215509"/>
    </source>
</evidence>
<keyword evidence="2 4" id="KW-0472">Membrane</keyword>
<sequence>MKGAQMMRKIPIRPKQIFNGERAASKEEPKLEIDKEGNILPHDEPAEEHRSEHEAELEREKRTNTREDQADGDDRDGSHHVGERARKEAPSQQTEDKLTREEMKYKKEDHIMPDFRELKRALEEQVGLNKSFDVVFREMVFGGSKVGIFYYNGFAKDTVLTAILDRLSYADGLGDSLNSNRAEEKTLSDSPIHHAITEEKGDKRVQLFMDALIPHIQVKQTNKLSEVIDNVSMGASAFFFEGSSSAIIVDTKNFPVRSTEEPDLERVVRGSRDGFVETLLTNVTLVRRRIRDPRLKLEIMRAGRRTHTDICLAYIDDICDHDLVEAIRDKIKTVKVDGLPLAEKQLEEAIVGTGWNPYPMVRYSERPDVVSVHLLEGHVAVFVDTSPSVMIMPTTFFHHVQHAEEYRQTPMTGSYLRWVRFIGIMASLFLLPLWFLLVTSPELKPAGLEFIGPQKAAKLPLLLQFLIAELGIDLMRMAAVHTPSPLATAMGLVAAILVGDVAVKTGLFVNEVILYLAVAAVGTFATPSYELSLANRLTRLALLLLAAVFKVPGLVIGTTVWFIYLATRRSYNAPYMWPFIPFNFKALNHIMVRKPFLSVKTRMSLTKTSDSTRQPEQ</sequence>
<dbReference type="InterPro" id="IPR004995">
    <property type="entry name" value="Spore_Ger"/>
</dbReference>
<feature type="compositionally biased region" description="Basic and acidic residues" evidence="3">
    <location>
        <begin position="23"/>
        <end position="69"/>
    </location>
</feature>
<comment type="caution">
    <text evidence="5">The sequence shown here is derived from an EMBL/GenBank/DDBJ whole genome shotgun (WGS) entry which is preliminary data.</text>
</comment>
<evidence type="ECO:0000313" key="5">
    <source>
        <dbReference type="EMBL" id="OXM88123.1"/>
    </source>
</evidence>
<name>A0A229UXP6_9BACL</name>
<organism evidence="5 6">
    <name type="scientific">Paenibacillus rigui</name>
    <dbReference type="NCBI Taxonomy" id="554312"/>
    <lineage>
        <taxon>Bacteria</taxon>
        <taxon>Bacillati</taxon>
        <taxon>Bacillota</taxon>
        <taxon>Bacilli</taxon>
        <taxon>Bacillales</taxon>
        <taxon>Paenibacillaceae</taxon>
        <taxon>Paenibacillus</taxon>
    </lineage>
</organism>
<dbReference type="GO" id="GO:0009847">
    <property type="term" value="P:spore germination"/>
    <property type="evidence" value="ECO:0007669"/>
    <property type="project" value="InterPro"/>
</dbReference>
<dbReference type="GO" id="GO:0016020">
    <property type="term" value="C:membrane"/>
    <property type="evidence" value="ECO:0007669"/>
    <property type="project" value="InterPro"/>
</dbReference>
<gene>
    <name evidence="5" type="ORF">CF651_03270</name>
</gene>
<feature type="transmembrane region" description="Helical" evidence="4">
    <location>
        <begin position="486"/>
        <end position="506"/>
    </location>
</feature>
<dbReference type="Pfam" id="PF03323">
    <property type="entry name" value="GerA"/>
    <property type="match status" value="1"/>
</dbReference>
<feature type="transmembrane region" description="Helical" evidence="4">
    <location>
        <begin position="418"/>
        <end position="437"/>
    </location>
</feature>
<dbReference type="InterPro" id="IPR050768">
    <property type="entry name" value="UPF0353/GerABKA_families"/>
</dbReference>
<accession>A0A229UXP6</accession>
<evidence type="ECO:0000256" key="3">
    <source>
        <dbReference type="SAM" id="MobiDB-lite"/>
    </source>
</evidence>
<evidence type="ECO:0000256" key="4">
    <source>
        <dbReference type="SAM" id="Phobius"/>
    </source>
</evidence>
<dbReference type="AlphaFoldDB" id="A0A229UXP6"/>
<feature type="compositionally biased region" description="Basic and acidic residues" evidence="3">
    <location>
        <begin position="75"/>
        <end position="99"/>
    </location>
</feature>
<dbReference type="Proteomes" id="UP000215509">
    <property type="component" value="Unassembled WGS sequence"/>
</dbReference>
<dbReference type="OrthoDB" id="1726708at2"/>
<keyword evidence="6" id="KW-1185">Reference proteome</keyword>
<feature type="region of interest" description="Disordered" evidence="3">
    <location>
        <begin position="1"/>
        <end position="99"/>
    </location>
</feature>
<protein>
    <submittedName>
        <fullName evidence="5">Spore germination protein</fullName>
    </submittedName>
</protein>
<dbReference type="PANTHER" id="PTHR22550">
    <property type="entry name" value="SPORE GERMINATION PROTEIN"/>
    <property type="match status" value="1"/>
</dbReference>
<feature type="transmembrane region" description="Helical" evidence="4">
    <location>
        <begin position="512"/>
        <end position="529"/>
    </location>
</feature>
<dbReference type="PANTHER" id="PTHR22550:SF9">
    <property type="entry name" value="STAGE V SPORULATION PROTEIN AF"/>
    <property type="match status" value="1"/>
</dbReference>
<comment type="similarity">
    <text evidence="1">Belongs to the GerABKA family.</text>
</comment>
<dbReference type="EMBL" id="NMQW01000002">
    <property type="protein sequence ID" value="OXM88123.1"/>
    <property type="molecule type" value="Genomic_DNA"/>
</dbReference>